<proteinExistence type="inferred from homology"/>
<dbReference type="Pfam" id="PF00229">
    <property type="entry name" value="TNF"/>
    <property type="match status" value="1"/>
</dbReference>
<keyword evidence="4" id="KW-1185">Reference proteome</keyword>
<organism evidence="3 4">
    <name type="scientific">Ameiurus melas</name>
    <name type="common">Black bullhead</name>
    <name type="synonym">Silurus melas</name>
    <dbReference type="NCBI Taxonomy" id="219545"/>
    <lineage>
        <taxon>Eukaryota</taxon>
        <taxon>Metazoa</taxon>
        <taxon>Chordata</taxon>
        <taxon>Craniata</taxon>
        <taxon>Vertebrata</taxon>
        <taxon>Euteleostomi</taxon>
        <taxon>Actinopterygii</taxon>
        <taxon>Neopterygii</taxon>
        <taxon>Teleostei</taxon>
        <taxon>Ostariophysi</taxon>
        <taxon>Siluriformes</taxon>
        <taxon>Ictaluridae</taxon>
        <taxon>Ameiurus</taxon>
    </lineage>
</organism>
<name>A0A7J5ZTH5_AMEME</name>
<dbReference type="AlphaFoldDB" id="A0A7J5ZTH5"/>
<dbReference type="InterPro" id="IPR008983">
    <property type="entry name" value="Tumour_necrosis_fac-like_dom"/>
</dbReference>
<dbReference type="Gene3D" id="2.60.120.40">
    <property type="match status" value="1"/>
</dbReference>
<dbReference type="GO" id="GO:0016020">
    <property type="term" value="C:membrane"/>
    <property type="evidence" value="ECO:0007669"/>
    <property type="project" value="InterPro"/>
</dbReference>
<evidence type="ECO:0000256" key="1">
    <source>
        <dbReference type="ARBA" id="ARBA00008670"/>
    </source>
</evidence>
<sequence length="250" mass="29193">MERTQDTGQQLKVSRRKARTANWLWNKGRYFMTMQRCWHMKRHETGVRRATGFLMVMLWLQASLRITEAAIIPMQAEGHDYQTDVQKYEAVQPSKNTRRATDTVRLQTAVGPDGRVVPTLHENKIYIWQINTNHGNIFELENNGTSLVVSKKGLYFVNLRMGYHIPDMHTCEDSLFLSTSIMQHHTSYTQWLEVINSKDTMQCVDYWHQSVTLSQVVRFQKGTKLRVDIDPVNYPYIIGDTSTFFSVTRL</sequence>
<gene>
    <name evidence="3" type="ORF">AMELA_G00254320</name>
</gene>
<dbReference type="GO" id="GO:0005164">
    <property type="term" value="F:tumor necrosis factor receptor binding"/>
    <property type="evidence" value="ECO:0007669"/>
    <property type="project" value="InterPro"/>
</dbReference>
<evidence type="ECO:0000313" key="4">
    <source>
        <dbReference type="Proteomes" id="UP000593565"/>
    </source>
</evidence>
<comment type="similarity">
    <text evidence="1">Belongs to the tumor necrosis factor family.</text>
</comment>
<evidence type="ECO:0000313" key="3">
    <source>
        <dbReference type="EMBL" id="KAF4073039.1"/>
    </source>
</evidence>
<dbReference type="EMBL" id="JAAGNN010000024">
    <property type="protein sequence ID" value="KAF4073039.1"/>
    <property type="molecule type" value="Genomic_DNA"/>
</dbReference>
<feature type="domain" description="THD" evidence="2">
    <location>
        <begin position="134"/>
        <end position="248"/>
    </location>
</feature>
<evidence type="ECO:0000259" key="2">
    <source>
        <dbReference type="Pfam" id="PF00229"/>
    </source>
</evidence>
<comment type="caution">
    <text evidence="3">The sequence shown here is derived from an EMBL/GenBank/DDBJ whole genome shotgun (WGS) entry which is preliminary data.</text>
</comment>
<protein>
    <recommendedName>
        <fullName evidence="2">THD domain-containing protein</fullName>
    </recommendedName>
</protein>
<dbReference type="SUPFAM" id="SSF49842">
    <property type="entry name" value="TNF-like"/>
    <property type="match status" value="1"/>
</dbReference>
<reference evidence="3 4" key="1">
    <citation type="submission" date="2020-02" db="EMBL/GenBank/DDBJ databases">
        <title>A chromosome-scale genome assembly of the black bullhead catfish (Ameiurus melas).</title>
        <authorList>
            <person name="Wen M."/>
            <person name="Zham M."/>
            <person name="Cabau C."/>
            <person name="Klopp C."/>
            <person name="Donnadieu C."/>
            <person name="Roques C."/>
            <person name="Bouchez O."/>
            <person name="Lampietro C."/>
            <person name="Jouanno E."/>
            <person name="Herpin A."/>
            <person name="Louis A."/>
            <person name="Berthelot C."/>
            <person name="Parey E."/>
            <person name="Roest-Crollius H."/>
            <person name="Braasch I."/>
            <person name="Postlethwait J."/>
            <person name="Robinson-Rechavi M."/>
            <person name="Echchiki A."/>
            <person name="Begum T."/>
            <person name="Montfort J."/>
            <person name="Schartl M."/>
            <person name="Bobe J."/>
            <person name="Guiguen Y."/>
        </authorList>
    </citation>
    <scope>NUCLEOTIDE SEQUENCE [LARGE SCALE GENOMIC DNA]</scope>
    <source>
        <strain evidence="3">M_S1</strain>
        <tissue evidence="3">Blood</tissue>
    </source>
</reference>
<accession>A0A7J5ZTH5</accession>
<dbReference type="InterPro" id="IPR006052">
    <property type="entry name" value="TNF_dom"/>
</dbReference>
<dbReference type="GO" id="GO:0006955">
    <property type="term" value="P:immune response"/>
    <property type="evidence" value="ECO:0007669"/>
    <property type="project" value="InterPro"/>
</dbReference>
<dbReference type="Proteomes" id="UP000593565">
    <property type="component" value="Unassembled WGS sequence"/>
</dbReference>